<dbReference type="EMBL" id="PTRA01000001">
    <property type="protein sequence ID" value="PQA58352.1"/>
    <property type="molecule type" value="Genomic_DNA"/>
</dbReference>
<dbReference type="Pfam" id="PF12146">
    <property type="entry name" value="Hydrolase_4"/>
    <property type="match status" value="1"/>
</dbReference>
<sequence>MTLLDEARSRRIPLQLYWPEQTKSKLKLAILSHGYKVSHTAYTFIATNLAERGYYVVSILHELPGDEPIPTTGKPYEVRMPNWQRGAATILYTLQSLQKQKPDLDFKHVLLVGHSNGGDMSMLFAQQYPELVSQVISLDNRRMPLPRSYKPRILSIRSSDQPADPGVLPTREEQKRYKIKIITLTNTIHNDMCDEGTQAQKEEINALINSFIQ</sequence>
<protein>
    <submittedName>
        <fullName evidence="5">Alpha/beta hydrolase</fullName>
    </submittedName>
</protein>
<dbReference type="InterPro" id="IPR029058">
    <property type="entry name" value="AB_hydrolase_fold"/>
</dbReference>
<dbReference type="PANTHER" id="PTHR10272:SF0">
    <property type="entry name" value="PLATELET-ACTIVATING FACTOR ACETYLHYDROLASE"/>
    <property type="match status" value="1"/>
</dbReference>
<gene>
    <name evidence="5" type="ORF">C5O19_01360</name>
</gene>
<evidence type="ECO:0000256" key="1">
    <source>
        <dbReference type="ARBA" id="ARBA00022801"/>
    </source>
</evidence>
<dbReference type="SUPFAM" id="SSF53474">
    <property type="entry name" value="alpha/beta-Hydrolases"/>
    <property type="match status" value="1"/>
</dbReference>
<dbReference type="Proteomes" id="UP000239590">
    <property type="component" value="Unassembled WGS sequence"/>
</dbReference>
<keyword evidence="3" id="KW-0443">Lipid metabolism</keyword>
<keyword evidence="1 5" id="KW-0378">Hydrolase</keyword>
<evidence type="ECO:0000313" key="5">
    <source>
        <dbReference type="EMBL" id="PQA58352.1"/>
    </source>
</evidence>
<evidence type="ECO:0000256" key="3">
    <source>
        <dbReference type="ARBA" id="ARBA00023098"/>
    </source>
</evidence>
<keyword evidence="2" id="KW-0442">Lipid degradation</keyword>
<dbReference type="AlphaFoldDB" id="A0A2S7IKV4"/>
<dbReference type="GO" id="GO:0016042">
    <property type="term" value="P:lipid catabolic process"/>
    <property type="evidence" value="ECO:0007669"/>
    <property type="project" value="UniProtKB-KW"/>
</dbReference>
<organism evidence="5 6">
    <name type="scientific">Siphonobacter curvatus</name>
    <dbReference type="NCBI Taxonomy" id="2094562"/>
    <lineage>
        <taxon>Bacteria</taxon>
        <taxon>Pseudomonadati</taxon>
        <taxon>Bacteroidota</taxon>
        <taxon>Cytophagia</taxon>
        <taxon>Cytophagales</taxon>
        <taxon>Cytophagaceae</taxon>
        <taxon>Siphonobacter</taxon>
    </lineage>
</organism>
<dbReference type="GO" id="GO:0003847">
    <property type="term" value="F:1-alkyl-2-acetylglycerophosphocholine esterase activity"/>
    <property type="evidence" value="ECO:0007669"/>
    <property type="project" value="TreeGrafter"/>
</dbReference>
<comment type="caution">
    <text evidence="5">The sequence shown here is derived from an EMBL/GenBank/DDBJ whole genome shotgun (WGS) entry which is preliminary data.</text>
</comment>
<evidence type="ECO:0000256" key="2">
    <source>
        <dbReference type="ARBA" id="ARBA00022963"/>
    </source>
</evidence>
<dbReference type="Gene3D" id="3.40.50.1820">
    <property type="entry name" value="alpha/beta hydrolase"/>
    <property type="match status" value="1"/>
</dbReference>
<keyword evidence="6" id="KW-1185">Reference proteome</keyword>
<dbReference type="InterPro" id="IPR022742">
    <property type="entry name" value="Hydrolase_4"/>
</dbReference>
<dbReference type="OrthoDB" id="9814760at2"/>
<feature type="domain" description="Serine aminopeptidase S33" evidence="4">
    <location>
        <begin position="28"/>
        <end position="136"/>
    </location>
</feature>
<accession>A0A2S7IKV4</accession>
<proteinExistence type="predicted"/>
<evidence type="ECO:0000313" key="6">
    <source>
        <dbReference type="Proteomes" id="UP000239590"/>
    </source>
</evidence>
<dbReference type="PANTHER" id="PTHR10272">
    <property type="entry name" value="PLATELET-ACTIVATING FACTOR ACETYLHYDROLASE"/>
    <property type="match status" value="1"/>
</dbReference>
<name>A0A2S7IKV4_9BACT</name>
<evidence type="ECO:0000259" key="4">
    <source>
        <dbReference type="Pfam" id="PF12146"/>
    </source>
</evidence>
<reference evidence="6" key="1">
    <citation type="submission" date="2018-02" db="EMBL/GenBank/DDBJ databases">
        <title>Genome sequencing of Solimonas sp. HR-BB.</title>
        <authorList>
            <person name="Lee Y."/>
            <person name="Jeon C.O."/>
        </authorList>
    </citation>
    <scope>NUCLEOTIDE SEQUENCE [LARGE SCALE GENOMIC DNA]</scope>
    <source>
        <strain evidence="6">HR-U</strain>
    </source>
</reference>